<evidence type="ECO:0000259" key="8">
    <source>
        <dbReference type="Pfam" id="PF02397"/>
    </source>
</evidence>
<evidence type="ECO:0000256" key="7">
    <source>
        <dbReference type="SAM" id="Phobius"/>
    </source>
</evidence>
<evidence type="ECO:0000256" key="4">
    <source>
        <dbReference type="ARBA" id="ARBA00022692"/>
    </source>
</evidence>
<dbReference type="EC" id="2.7.8.31" evidence="9"/>
<evidence type="ECO:0000256" key="6">
    <source>
        <dbReference type="ARBA" id="ARBA00023136"/>
    </source>
</evidence>
<keyword evidence="4 7" id="KW-0812">Transmembrane</keyword>
<accession>A0ABR8TN43</accession>
<feature type="transmembrane region" description="Helical" evidence="7">
    <location>
        <begin position="21"/>
        <end position="40"/>
    </location>
</feature>
<keyword evidence="5 7" id="KW-1133">Transmembrane helix</keyword>
<dbReference type="Proteomes" id="UP000611945">
    <property type="component" value="Unassembled WGS sequence"/>
</dbReference>
<dbReference type="NCBIfam" id="TIGR03023">
    <property type="entry name" value="WcaJ_sugtrans"/>
    <property type="match status" value="1"/>
</dbReference>
<dbReference type="Pfam" id="PF02397">
    <property type="entry name" value="Bac_transf"/>
    <property type="match status" value="1"/>
</dbReference>
<dbReference type="InterPro" id="IPR017475">
    <property type="entry name" value="EPS_sugar_tfrase"/>
</dbReference>
<dbReference type="GO" id="GO:0089702">
    <property type="term" value="F:undecaprenyl-phosphate glucose phosphotransferase activity"/>
    <property type="evidence" value="ECO:0007669"/>
    <property type="project" value="UniProtKB-EC"/>
</dbReference>
<proteinExistence type="inferred from homology"/>
<evidence type="ECO:0000313" key="9">
    <source>
        <dbReference type="EMBL" id="MBD7977196.1"/>
    </source>
</evidence>
<feature type="domain" description="Bacterial sugar transferase" evidence="8">
    <location>
        <begin position="273"/>
        <end position="456"/>
    </location>
</feature>
<reference evidence="9 10" key="1">
    <citation type="submission" date="2020-08" db="EMBL/GenBank/DDBJ databases">
        <title>A Genomic Blueprint of the Chicken Gut Microbiome.</title>
        <authorList>
            <person name="Gilroy R."/>
            <person name="Ravi A."/>
            <person name="Getino M."/>
            <person name="Pursley I."/>
            <person name="Horton D.L."/>
            <person name="Alikhan N.-F."/>
            <person name="Baker D."/>
            <person name="Gharbi K."/>
            <person name="Hall N."/>
            <person name="Watson M."/>
            <person name="Adriaenssens E.M."/>
            <person name="Foster-Nyarko E."/>
            <person name="Jarju S."/>
            <person name="Secka A."/>
            <person name="Antonio M."/>
            <person name="Oren A."/>
            <person name="Chaudhuri R."/>
            <person name="La Ragione R.M."/>
            <person name="Hildebrand F."/>
            <person name="Pallen M.J."/>
        </authorList>
    </citation>
    <scope>NUCLEOTIDE SEQUENCE [LARGE SCALE GENOMIC DNA]</scope>
    <source>
        <strain evidence="9 10">Sa2CUA2</strain>
    </source>
</reference>
<evidence type="ECO:0000256" key="2">
    <source>
        <dbReference type="ARBA" id="ARBA00006464"/>
    </source>
</evidence>
<comment type="caution">
    <text evidence="9">The sequence shown here is derived from an EMBL/GenBank/DDBJ whole genome shotgun (WGS) entry which is preliminary data.</text>
</comment>
<dbReference type="RefSeq" id="WP_251835967.1">
    <property type="nucleotide sequence ID" value="NZ_JACSQG010000003.1"/>
</dbReference>
<sequence>MAPQHRNLIAKRRGLTFWTQWVAGMLLVCLLLTLVVQARYGTLLSQYRVLGILTLLGSVHVYALLQVYHKRHRLLSGLLRLLAGWFLLIGSLLAIAGVTHTLHHYSLDLVFSWAVLGFVAQVLSYVPLHLMNRLHARKLRNERRSVIVGTGPLAQELARTLSKPHRVPLVGMIATEKAQDGVGLPILGELSDLRDILQQQHIRRVYIALPLNEMPRIESIYIDLLDLHVDVVWIPDFGSMLLLNHSIAEIGPIPAIYLNETPLSSHPGAQLGKEILERSLAALAILLLSPLLLAAALAVKLSSPGPVLFKQKRHGWNGEVINIWKFRTMREHQDDQVKQATRGDQRVTAVGRFMRRTSLDELPQLFNVVAGEMALVGPRPHAVPHNLYYIGKIRAYMARHRIKPGITGLAQITGHRGETETVEKMQQRVNQDLLYINQWSFWLDFKILLKTPFTLLSKDIY</sequence>
<gene>
    <name evidence="9" type="ORF">H9642_08330</name>
</gene>
<dbReference type="NCBIfam" id="TIGR03025">
    <property type="entry name" value="EPS_sugtrans"/>
    <property type="match status" value="1"/>
</dbReference>
<feature type="transmembrane region" description="Helical" evidence="7">
    <location>
        <begin position="46"/>
        <end position="65"/>
    </location>
</feature>
<dbReference type="InterPro" id="IPR036291">
    <property type="entry name" value="NAD(P)-bd_dom_sf"/>
</dbReference>
<dbReference type="EMBL" id="JACSQG010000003">
    <property type="protein sequence ID" value="MBD7977196.1"/>
    <property type="molecule type" value="Genomic_DNA"/>
</dbReference>
<dbReference type="PANTHER" id="PTHR30576">
    <property type="entry name" value="COLANIC BIOSYNTHESIS UDP-GLUCOSE LIPID CARRIER TRANSFERASE"/>
    <property type="match status" value="1"/>
</dbReference>
<dbReference type="Gene3D" id="3.40.50.720">
    <property type="entry name" value="NAD(P)-binding Rossmann-like Domain"/>
    <property type="match status" value="1"/>
</dbReference>
<dbReference type="Pfam" id="PF13727">
    <property type="entry name" value="CoA_binding_3"/>
    <property type="match status" value="1"/>
</dbReference>
<feature type="transmembrane region" description="Helical" evidence="7">
    <location>
        <begin position="110"/>
        <end position="130"/>
    </location>
</feature>
<feature type="transmembrane region" description="Helical" evidence="7">
    <location>
        <begin position="280"/>
        <end position="299"/>
    </location>
</feature>
<feature type="transmembrane region" description="Helical" evidence="7">
    <location>
        <begin position="77"/>
        <end position="98"/>
    </location>
</feature>
<keyword evidence="6 7" id="KW-0472">Membrane</keyword>
<comment type="subcellular location">
    <subcellularLocation>
        <location evidence="1">Membrane</location>
        <topology evidence="1">Multi-pass membrane protein</topology>
    </subcellularLocation>
</comment>
<evidence type="ECO:0000256" key="3">
    <source>
        <dbReference type="ARBA" id="ARBA00022679"/>
    </source>
</evidence>
<keyword evidence="3 9" id="KW-0808">Transferase</keyword>
<dbReference type="InterPro" id="IPR003362">
    <property type="entry name" value="Bact_transf"/>
</dbReference>
<dbReference type="InterPro" id="IPR017473">
    <property type="entry name" value="Undecaprenyl-P_gluc_Ptfrase"/>
</dbReference>
<evidence type="ECO:0000313" key="10">
    <source>
        <dbReference type="Proteomes" id="UP000611945"/>
    </source>
</evidence>
<organism evidence="9 10">
    <name type="scientific">Serpens gallinarum</name>
    <dbReference type="NCBI Taxonomy" id="2763075"/>
    <lineage>
        <taxon>Bacteria</taxon>
        <taxon>Pseudomonadati</taxon>
        <taxon>Pseudomonadota</taxon>
        <taxon>Gammaproteobacteria</taxon>
        <taxon>Pseudomonadales</taxon>
        <taxon>Pseudomonadaceae</taxon>
        <taxon>Pseudomonas</taxon>
    </lineage>
</organism>
<evidence type="ECO:0000256" key="5">
    <source>
        <dbReference type="ARBA" id="ARBA00022989"/>
    </source>
</evidence>
<dbReference type="PANTHER" id="PTHR30576:SF0">
    <property type="entry name" value="UNDECAPRENYL-PHOSPHATE N-ACETYLGALACTOSAMINYL 1-PHOSPHATE TRANSFERASE-RELATED"/>
    <property type="match status" value="1"/>
</dbReference>
<protein>
    <submittedName>
        <fullName evidence="9">Undecaprenyl-phosphate glucose phosphotransferase</fullName>
        <ecNumber evidence="9">2.7.8.31</ecNumber>
    </submittedName>
</protein>
<keyword evidence="10" id="KW-1185">Reference proteome</keyword>
<name>A0ABR8TN43_9PSED</name>
<dbReference type="SUPFAM" id="SSF51735">
    <property type="entry name" value="NAD(P)-binding Rossmann-fold domains"/>
    <property type="match status" value="1"/>
</dbReference>
<comment type="similarity">
    <text evidence="2">Belongs to the bacterial sugar transferase family.</text>
</comment>
<evidence type="ECO:0000256" key="1">
    <source>
        <dbReference type="ARBA" id="ARBA00004141"/>
    </source>
</evidence>